<reference evidence="3 4" key="1">
    <citation type="submission" date="2023-07" db="EMBL/GenBank/DDBJ databases">
        <title>Genomic Encyclopedia of Type Strains, Phase IV (KMG-IV): sequencing the most valuable type-strain genomes for metagenomic binning, comparative biology and taxonomic classification.</title>
        <authorList>
            <person name="Goeker M."/>
        </authorList>
    </citation>
    <scope>NUCLEOTIDE SEQUENCE [LARGE SCALE GENOMIC DNA]</scope>
    <source>
        <strain evidence="3 4">DSM 4006</strain>
    </source>
</reference>
<sequence>MGRSLRDRIAALEQSVNRTSAPSDSTAPVPPREDGLERLGFTRRQGRLGPYVSRTLTFDLLARHGQYTFAELLTCELAPLARAAKLREVPGVAALRFYDTETSGLGTGAGTFPFLHAVARVVGDELRLTQYFLADYADEPAMLAAICDEEFAAPDTVVVTFNGRTFDWPLFQNRLLMYRLGAELGWPMEETQHIDLLLPSRRLWRAVFGSVSLHSLEEQLLGLQRQDDVPGTEAPLRYFTFVNEGSAAQIGPVLEHNAMDVCSLVTLAAQVADVLAGRRPAVHAAEHLALGRWYDEWQAFDRATQSYRAAAAAPDADWRVHWLHSLRLKRRGMWAQACAEWQRMLDRYPDSALPAVELAKVAEHRDRDLTAAAEFTRIAIARRTRQLGSGAAQPLHPAGEGTDGILAALAHRLARIERKARQHTPV</sequence>
<dbReference type="PANTHER" id="PTHR38462:SF1">
    <property type="entry name" value="YPRB RIBONUCLEASE H-LIKE DOMAIN-CONTAINING PROTEIN"/>
    <property type="match status" value="1"/>
</dbReference>
<evidence type="ECO:0000259" key="2">
    <source>
        <dbReference type="Pfam" id="PF13482"/>
    </source>
</evidence>
<dbReference type="PANTHER" id="PTHR38462">
    <property type="entry name" value="EXONUCLEASE-LIKE PROTEIN"/>
    <property type="match status" value="1"/>
</dbReference>
<name>A0ABT9XKF4_9BACL</name>
<organism evidence="3 4">
    <name type="scientific">Alicyclobacillus cycloheptanicus</name>
    <dbReference type="NCBI Taxonomy" id="1457"/>
    <lineage>
        <taxon>Bacteria</taxon>
        <taxon>Bacillati</taxon>
        <taxon>Bacillota</taxon>
        <taxon>Bacilli</taxon>
        <taxon>Bacillales</taxon>
        <taxon>Alicyclobacillaceae</taxon>
        <taxon>Alicyclobacillus</taxon>
    </lineage>
</organism>
<evidence type="ECO:0000313" key="4">
    <source>
        <dbReference type="Proteomes" id="UP001232973"/>
    </source>
</evidence>
<gene>
    <name evidence="3" type="ORF">J2S03_002622</name>
</gene>
<dbReference type="SUPFAM" id="SSF48452">
    <property type="entry name" value="TPR-like"/>
    <property type="match status" value="1"/>
</dbReference>
<protein>
    <submittedName>
        <fullName evidence="3">Uncharacterized protein YprB with RNaseH-like and TPR domain</fullName>
    </submittedName>
</protein>
<dbReference type="Gene3D" id="3.30.420.10">
    <property type="entry name" value="Ribonuclease H-like superfamily/Ribonuclease H"/>
    <property type="match status" value="1"/>
</dbReference>
<dbReference type="InterPro" id="IPR012337">
    <property type="entry name" value="RNaseH-like_sf"/>
</dbReference>
<dbReference type="Pfam" id="PF13482">
    <property type="entry name" value="RNase_H_2"/>
    <property type="match status" value="1"/>
</dbReference>
<feature type="domain" description="YprB ribonuclease H-like" evidence="2">
    <location>
        <begin position="97"/>
        <end position="269"/>
    </location>
</feature>
<dbReference type="SUPFAM" id="SSF53098">
    <property type="entry name" value="Ribonuclease H-like"/>
    <property type="match status" value="1"/>
</dbReference>
<keyword evidence="4" id="KW-1185">Reference proteome</keyword>
<evidence type="ECO:0000256" key="1">
    <source>
        <dbReference type="SAM" id="MobiDB-lite"/>
    </source>
</evidence>
<dbReference type="InterPro" id="IPR038720">
    <property type="entry name" value="YprB_RNase_H-like_dom"/>
</dbReference>
<comment type="caution">
    <text evidence="3">The sequence shown here is derived from an EMBL/GenBank/DDBJ whole genome shotgun (WGS) entry which is preliminary data.</text>
</comment>
<dbReference type="Proteomes" id="UP001232973">
    <property type="component" value="Unassembled WGS sequence"/>
</dbReference>
<dbReference type="InterPro" id="IPR036397">
    <property type="entry name" value="RNaseH_sf"/>
</dbReference>
<evidence type="ECO:0000313" key="3">
    <source>
        <dbReference type="EMBL" id="MDQ0190755.1"/>
    </source>
</evidence>
<dbReference type="RefSeq" id="WP_274454471.1">
    <property type="nucleotide sequence ID" value="NZ_CP067097.1"/>
</dbReference>
<accession>A0ABT9XKF4</accession>
<dbReference type="EMBL" id="JAUSTP010000023">
    <property type="protein sequence ID" value="MDQ0190755.1"/>
    <property type="molecule type" value="Genomic_DNA"/>
</dbReference>
<dbReference type="Gene3D" id="1.25.40.10">
    <property type="entry name" value="Tetratricopeptide repeat domain"/>
    <property type="match status" value="1"/>
</dbReference>
<dbReference type="InterPro" id="IPR011990">
    <property type="entry name" value="TPR-like_helical_dom_sf"/>
</dbReference>
<proteinExistence type="predicted"/>
<feature type="compositionally biased region" description="Polar residues" evidence="1">
    <location>
        <begin position="15"/>
        <end position="26"/>
    </location>
</feature>
<feature type="region of interest" description="Disordered" evidence="1">
    <location>
        <begin position="15"/>
        <end position="36"/>
    </location>
</feature>